<feature type="compositionally biased region" description="Basic and acidic residues" evidence="5">
    <location>
        <begin position="984"/>
        <end position="1001"/>
    </location>
</feature>
<evidence type="ECO:0000313" key="9">
    <source>
        <dbReference type="Proteomes" id="UP001642360"/>
    </source>
</evidence>
<dbReference type="PROSITE" id="PS50016">
    <property type="entry name" value="ZF_PHD_2"/>
    <property type="match status" value="1"/>
</dbReference>
<proteinExistence type="predicted"/>
<dbReference type="SMART" id="SM00184">
    <property type="entry name" value="RING"/>
    <property type="match status" value="1"/>
</dbReference>
<feature type="domain" description="PHD-type" evidence="6">
    <location>
        <begin position="65"/>
        <end position="185"/>
    </location>
</feature>
<feature type="compositionally biased region" description="Polar residues" evidence="5">
    <location>
        <begin position="1103"/>
        <end position="1112"/>
    </location>
</feature>
<dbReference type="EMBL" id="CAUOFW020001280">
    <property type="protein sequence ID" value="CAK9143154.1"/>
    <property type="molecule type" value="Genomic_DNA"/>
</dbReference>
<dbReference type="InterPro" id="IPR001841">
    <property type="entry name" value="Znf_RING"/>
</dbReference>
<dbReference type="Proteomes" id="UP001642360">
    <property type="component" value="Unassembled WGS sequence"/>
</dbReference>
<dbReference type="SUPFAM" id="SSF57850">
    <property type="entry name" value="RING/U-box"/>
    <property type="match status" value="1"/>
</dbReference>
<dbReference type="PANTHER" id="PTHR15315">
    <property type="entry name" value="RING FINGER PROTEIN 41, 151"/>
    <property type="match status" value="1"/>
</dbReference>
<organism evidence="8 9">
    <name type="scientific">Ilex paraguariensis</name>
    <name type="common">yerba mate</name>
    <dbReference type="NCBI Taxonomy" id="185542"/>
    <lineage>
        <taxon>Eukaryota</taxon>
        <taxon>Viridiplantae</taxon>
        <taxon>Streptophyta</taxon>
        <taxon>Embryophyta</taxon>
        <taxon>Tracheophyta</taxon>
        <taxon>Spermatophyta</taxon>
        <taxon>Magnoliopsida</taxon>
        <taxon>eudicotyledons</taxon>
        <taxon>Gunneridae</taxon>
        <taxon>Pentapetalae</taxon>
        <taxon>asterids</taxon>
        <taxon>campanulids</taxon>
        <taxon>Aquifoliales</taxon>
        <taxon>Aquifoliaceae</taxon>
        <taxon>Ilex</taxon>
    </lineage>
</organism>
<dbReference type="InterPro" id="IPR017907">
    <property type="entry name" value="Znf_RING_CS"/>
</dbReference>
<dbReference type="PROSITE" id="PS00518">
    <property type="entry name" value="ZF_RING_1"/>
    <property type="match status" value="1"/>
</dbReference>
<dbReference type="InterPro" id="IPR013083">
    <property type="entry name" value="Znf_RING/FYVE/PHD"/>
</dbReference>
<name>A0ABC8RJE3_9AQUA</name>
<evidence type="ECO:0000256" key="1">
    <source>
        <dbReference type="ARBA" id="ARBA00022723"/>
    </source>
</evidence>
<feature type="compositionally biased region" description="Polar residues" evidence="5">
    <location>
        <begin position="729"/>
        <end position="739"/>
    </location>
</feature>
<keyword evidence="9" id="KW-1185">Reference proteome</keyword>
<dbReference type="InterPro" id="IPR001965">
    <property type="entry name" value="Znf_PHD"/>
</dbReference>
<sequence>MEVELVAEGISEEDIYAVDEYNDDYSAFDGERCGICMDIVVDRGVLDCCQHWFCFACIDNWATITNLCPLCQNEFQLITCVPVYDTIGSNKSEEDSYSRDDDWCIEGKNNTLSFPSYYIDEDAVVCLDGDGCQIRSGSAKVEEDSNLDTSIACDSCDIWYHAFCVGYDPEGTCENSWLCPRCLVNEMPHKSVGVPVSGPSNQHLIEKDSSECLVEVAFSGKMSVSVADAGETAVVVSMIEKNQGTEEPSEKFSSTLDASEGLKLDTSCDVANIPKMETLSSERIRIGPNLEAQELGLSLSRETSFSFQSNSLVLNELKTNPDDKAICNPNVPDGFGSTSRKLFVEHCSDDLLESGLDLHLCLTVGSSLSDKMNNDVAENHDAGDVPQKNSMEECFLPANKVIRDKKENVIGTSCTKRKYRDCRIAEDGEAKSKMETNISVKKAKGEKNSYLINSKGQAHESVSVDPRMSRRLVTVSKDDKLRCISEKESVPTDIMDIVQVTDHRSLKQLANGNSADMSLQERENAAGLRVKKIMRRASEDKESSMLVQKLRKEIREAVRNKSSKEYGENLFDQKLLVAFRAAVAGPVTKPKQSPPLDLKAKKLLLQKGKIRENLTKKIYGIGGRRRRAWTRDCEIEFWKHRCLKISKPEKIETLKSVLDLLRNGSESTEMKHGIEGEATTSILSRLYLADTSVCPRKDDVKPFSALKTDETPEQTLAEKASTQSLGICSSETPRTSMVSSKVGIPSSDNKGTKSGAPRIKGEAASNRVHLNKPPERPSISALGGVKVNPLKEMVSKSDDIKSDKKKWALEVLARKTAVKGKSGSQEKQEDNAVVKGNYPLMAQLPADMRPVLAPTRHNKIPISIRQVQLYRLTEHFLRKTNLAVIHRTAEIELAVADATNIEKEVADRSNSKLVYVNLCSQELLHRSDCINSGRVTESNPPPTSAVSADISEAEASNLSSDPVVEEALRNAGLLSDSPPNSPHHQMEEIKEDPSQKNKDEGPDNVIEMDPHPELDIYGDFEYDLEDEDFIGATAATISKVQPEGELKMKLLFSTVIPGTSNDTLDTKDLEKPAVEEVPRDTSDLLECHIDASIERSAVESRTDNNCPPQNSSLGGGDEEPSLAECEELYGPDVEPLIKRFPETTSTEPCKLIPNIMVLGKDEDCESNQVVTASEHEGDNFAAGGPSVVGELLNHSKIGEDGRRKGKISKVGATKQSNSCNSVFKKVETYIKEHIRPLCKSGVITVEQYRWAVGKTIEKVLKYHSKDKNANFLIKEGDKVKKLAEEYVEASQWMEKN</sequence>
<dbReference type="PANTHER" id="PTHR15315:SF26">
    <property type="entry name" value="E3 UBIQUITIN-PROTEIN LIGASE NRDP1"/>
    <property type="match status" value="1"/>
</dbReference>
<evidence type="ECO:0000313" key="8">
    <source>
        <dbReference type="EMBL" id="CAK9143154.1"/>
    </source>
</evidence>
<dbReference type="InterPro" id="IPR019787">
    <property type="entry name" value="Znf_PHD-finger"/>
</dbReference>
<evidence type="ECO:0000256" key="3">
    <source>
        <dbReference type="ARBA" id="ARBA00022833"/>
    </source>
</evidence>
<evidence type="ECO:0000256" key="2">
    <source>
        <dbReference type="ARBA" id="ARBA00022771"/>
    </source>
</evidence>
<feature type="region of interest" description="Disordered" evidence="5">
    <location>
        <begin position="932"/>
        <end position="1011"/>
    </location>
</feature>
<keyword evidence="3" id="KW-0862">Zinc</keyword>
<evidence type="ECO:0000256" key="5">
    <source>
        <dbReference type="SAM" id="MobiDB-lite"/>
    </source>
</evidence>
<protein>
    <submittedName>
        <fullName evidence="8">Uncharacterized protein</fullName>
    </submittedName>
</protein>
<dbReference type="SMART" id="SM00249">
    <property type="entry name" value="PHD"/>
    <property type="match status" value="1"/>
</dbReference>
<dbReference type="InterPro" id="IPR011011">
    <property type="entry name" value="Znf_FYVE_PHD"/>
</dbReference>
<dbReference type="Pfam" id="PF00628">
    <property type="entry name" value="PHD"/>
    <property type="match status" value="1"/>
</dbReference>
<accession>A0ABC8RJE3</accession>
<comment type="caution">
    <text evidence="8">The sequence shown here is derived from an EMBL/GenBank/DDBJ whole genome shotgun (WGS) entry which is preliminary data.</text>
</comment>
<gene>
    <name evidence="8" type="ORF">ILEXP_LOCUS10849</name>
</gene>
<evidence type="ECO:0000259" key="6">
    <source>
        <dbReference type="PROSITE" id="PS50016"/>
    </source>
</evidence>
<dbReference type="PROSITE" id="PS50089">
    <property type="entry name" value="ZF_RING_2"/>
    <property type="match status" value="1"/>
</dbReference>
<keyword evidence="2 4" id="KW-0863">Zinc-finger</keyword>
<evidence type="ECO:0000259" key="7">
    <source>
        <dbReference type="PROSITE" id="PS50089"/>
    </source>
</evidence>
<dbReference type="GO" id="GO:0008270">
    <property type="term" value="F:zinc ion binding"/>
    <property type="evidence" value="ECO:0007669"/>
    <property type="project" value="UniProtKB-KW"/>
</dbReference>
<dbReference type="SUPFAM" id="SSF57903">
    <property type="entry name" value="FYVE/PHD zinc finger"/>
    <property type="match status" value="1"/>
</dbReference>
<reference evidence="8 9" key="1">
    <citation type="submission" date="2024-02" db="EMBL/GenBank/DDBJ databases">
        <authorList>
            <person name="Vignale AGUSTIN F."/>
            <person name="Sosa J E."/>
            <person name="Modenutti C."/>
        </authorList>
    </citation>
    <scope>NUCLEOTIDE SEQUENCE [LARGE SCALE GENOMIC DNA]</scope>
</reference>
<dbReference type="Pfam" id="PF13639">
    <property type="entry name" value="zf-RING_2"/>
    <property type="match status" value="1"/>
</dbReference>
<feature type="region of interest" description="Disordered" evidence="5">
    <location>
        <begin position="729"/>
        <end position="782"/>
    </location>
</feature>
<feature type="region of interest" description="Disordered" evidence="5">
    <location>
        <begin position="1096"/>
        <end position="1120"/>
    </location>
</feature>
<feature type="domain" description="RING-type" evidence="7">
    <location>
        <begin position="33"/>
        <end position="72"/>
    </location>
</feature>
<evidence type="ECO:0000256" key="4">
    <source>
        <dbReference type="PROSITE-ProRule" id="PRU00175"/>
    </source>
</evidence>
<keyword evidence="1" id="KW-0479">Metal-binding</keyword>
<dbReference type="Gene3D" id="3.30.40.10">
    <property type="entry name" value="Zinc/RING finger domain, C3HC4 (zinc finger)"/>
    <property type="match status" value="2"/>
</dbReference>